<dbReference type="PIRSF" id="PIRSF000485">
    <property type="entry name" value="Amd_phspho_trans"/>
    <property type="match status" value="1"/>
</dbReference>
<dbReference type="EC" id="2.4.2.14" evidence="7"/>
<dbReference type="GO" id="GO:0006189">
    <property type="term" value="P:'de novo' IMP biosynthetic process"/>
    <property type="evidence" value="ECO:0007669"/>
    <property type="project" value="UniProtKB-UniRule"/>
</dbReference>
<sequence>MPLAHPWRDPDDDRPRLECGVFGVFSVEQASAVTALGLHALQHRGQEACGIASFDGQRFHYEKHMGHVGDAFAGADLVDRLPGASAIGHTRYSTAGGSFIRNVQPMFADLEAGGIALAHNGNLTNFLTLRERLVSEGAIFQSTSDSEVILHLIARSRKARVVDRFIDALAQIEGGYALVALTNKKLIGVRDPLGIRPLVLGELDGKPVLASETCALDMIGARFVRDIEHGEMVVCSDKGIQSMRPFPAAQARPCVFEYVYFARPDSVVNGRSVYQVRKRMGRRLFEEKPTPADVVVPVPDSGVPAALGYAQASGLAFEMGIIRNHYVGRTFIQPTQGVRELGVRMKHSPNRAVLEGKRVVLIDDSIVRGTTSLKIVRMVREAGATEVHLRSASPPIMYPDFYGIDMPDRDKLLAARHSLEEMASFLEVDSLGFLSVEGLYWAMDAGQRDAERPQFTDHYFTGDYPTRLLDREIAEGRNDLVERQLSFLVSA</sequence>
<dbReference type="InterPro" id="IPR035584">
    <property type="entry name" value="PurF_N"/>
</dbReference>
<feature type="binding site" evidence="7 10">
    <location>
        <position position="363"/>
    </location>
    <ligand>
        <name>Mg(2+)</name>
        <dbReference type="ChEBI" id="CHEBI:18420"/>
    </ligand>
</feature>
<dbReference type="PROSITE" id="PS51278">
    <property type="entry name" value="GATASE_TYPE_2"/>
    <property type="match status" value="1"/>
</dbReference>
<dbReference type="CDD" id="cd06223">
    <property type="entry name" value="PRTases_typeI"/>
    <property type="match status" value="1"/>
</dbReference>
<evidence type="ECO:0000256" key="5">
    <source>
        <dbReference type="ARBA" id="ARBA00022755"/>
    </source>
</evidence>
<proteinExistence type="inferred from homology"/>
<comment type="function">
    <text evidence="7">Catalyzes the formation of phosphoribosylamine from phosphoribosylpyrophosphate (PRPP) and glutamine.</text>
</comment>
<dbReference type="EMBL" id="CP073078">
    <property type="protein sequence ID" value="QUD90649.1"/>
    <property type="molecule type" value="Genomic_DNA"/>
</dbReference>
<dbReference type="InterPro" id="IPR029057">
    <property type="entry name" value="PRTase-like"/>
</dbReference>
<dbReference type="PANTHER" id="PTHR11907">
    <property type="entry name" value="AMIDOPHOSPHORIBOSYLTRANSFERASE"/>
    <property type="match status" value="1"/>
</dbReference>
<evidence type="ECO:0000259" key="11">
    <source>
        <dbReference type="PROSITE" id="PS51278"/>
    </source>
</evidence>
<evidence type="ECO:0000313" key="13">
    <source>
        <dbReference type="Proteomes" id="UP000676409"/>
    </source>
</evidence>
<evidence type="ECO:0000313" key="12">
    <source>
        <dbReference type="EMBL" id="QUD90649.1"/>
    </source>
</evidence>
<evidence type="ECO:0000256" key="6">
    <source>
        <dbReference type="ARBA" id="ARBA00022962"/>
    </source>
</evidence>
<feature type="active site" description="Nucleophile" evidence="7 9">
    <location>
        <position position="19"/>
    </location>
</feature>
<dbReference type="InterPro" id="IPR017932">
    <property type="entry name" value="GATase_2_dom"/>
</dbReference>
<evidence type="ECO:0000256" key="2">
    <source>
        <dbReference type="ARBA" id="ARBA00010138"/>
    </source>
</evidence>
<comment type="caution">
    <text evidence="7">Lacks conserved residue(s) required for the propagation of feature annotation.</text>
</comment>
<protein>
    <recommendedName>
        <fullName evidence="7">Amidophosphoribosyltransferase</fullName>
        <shortName evidence="7">ATase</shortName>
        <ecNumber evidence="7">2.4.2.14</ecNumber>
    </recommendedName>
    <alternativeName>
        <fullName evidence="7">Glutamine phosphoribosylpyrophosphate amidotransferase</fullName>
        <shortName evidence="7">GPATase</shortName>
    </alternativeName>
</protein>
<keyword evidence="5 7" id="KW-0658">Purine biosynthesis</keyword>
<keyword evidence="6 7" id="KW-0315">Glutamine amidotransferase</keyword>
<evidence type="ECO:0000256" key="3">
    <source>
        <dbReference type="ARBA" id="ARBA00022676"/>
    </source>
</evidence>
<comment type="similarity">
    <text evidence="2 7 8">In the C-terminal section; belongs to the purine/pyrimidine phosphoribosyltransferase family.</text>
</comment>
<dbReference type="Pfam" id="PF00156">
    <property type="entry name" value="Pribosyltran"/>
    <property type="match status" value="1"/>
</dbReference>
<name>A0A975G4I6_9CAUL</name>
<keyword evidence="13" id="KW-1185">Reference proteome</keyword>
<evidence type="ECO:0000256" key="9">
    <source>
        <dbReference type="PIRSR" id="PIRSR000485-1"/>
    </source>
</evidence>
<comment type="pathway">
    <text evidence="1 7 8">Purine metabolism; IMP biosynthesis via de novo pathway; N(1)-(5-phospho-D-ribosyl)glycinamide from 5-phospho-alpha-D-ribose 1-diphosphate: step 1/2.</text>
</comment>
<dbReference type="GO" id="GO:0004044">
    <property type="term" value="F:amidophosphoribosyltransferase activity"/>
    <property type="evidence" value="ECO:0007669"/>
    <property type="project" value="UniProtKB-UniRule"/>
</dbReference>
<keyword evidence="7 10" id="KW-0460">Magnesium</keyword>
<evidence type="ECO:0000256" key="7">
    <source>
        <dbReference type="HAMAP-Rule" id="MF_01931"/>
    </source>
</evidence>
<dbReference type="Pfam" id="PF13537">
    <property type="entry name" value="GATase_7"/>
    <property type="match status" value="1"/>
</dbReference>
<keyword evidence="3 7" id="KW-0328">Glycosyltransferase</keyword>
<evidence type="ECO:0000256" key="1">
    <source>
        <dbReference type="ARBA" id="ARBA00005209"/>
    </source>
</evidence>
<dbReference type="KEGG" id="caul:KCG34_02785"/>
<evidence type="ECO:0000256" key="4">
    <source>
        <dbReference type="ARBA" id="ARBA00022679"/>
    </source>
</evidence>
<dbReference type="InterPro" id="IPR005854">
    <property type="entry name" value="PurF"/>
</dbReference>
<dbReference type="Gene3D" id="3.60.20.10">
    <property type="entry name" value="Glutamine Phosphoribosylpyrophosphate, subunit 1, domain 1"/>
    <property type="match status" value="1"/>
</dbReference>
<dbReference type="RefSeq" id="WP_211940696.1">
    <property type="nucleotide sequence ID" value="NZ_CP073078.1"/>
</dbReference>
<dbReference type="SUPFAM" id="SSF53271">
    <property type="entry name" value="PRTase-like"/>
    <property type="match status" value="1"/>
</dbReference>
<comment type="catalytic activity">
    <reaction evidence="7 8">
        <text>5-phospho-beta-D-ribosylamine + L-glutamate + diphosphate = 5-phospho-alpha-D-ribose 1-diphosphate + L-glutamine + H2O</text>
        <dbReference type="Rhea" id="RHEA:14905"/>
        <dbReference type="ChEBI" id="CHEBI:15377"/>
        <dbReference type="ChEBI" id="CHEBI:29985"/>
        <dbReference type="ChEBI" id="CHEBI:33019"/>
        <dbReference type="ChEBI" id="CHEBI:58017"/>
        <dbReference type="ChEBI" id="CHEBI:58359"/>
        <dbReference type="ChEBI" id="CHEBI:58681"/>
        <dbReference type="EC" id="2.4.2.14"/>
    </reaction>
</comment>
<comment type="cofactor">
    <cofactor evidence="7 10">
        <name>Mg(2+)</name>
        <dbReference type="ChEBI" id="CHEBI:18420"/>
    </cofactor>
    <text evidence="7 10">Binds 1 Mg(2+) ion per subunit.</text>
</comment>
<dbReference type="InterPro" id="IPR029055">
    <property type="entry name" value="Ntn_hydrolases_N"/>
</dbReference>
<dbReference type="HAMAP" id="MF_01931">
    <property type="entry name" value="PurF"/>
    <property type="match status" value="1"/>
</dbReference>
<organism evidence="12 13">
    <name type="scientific">Phenylobacterium montanum</name>
    <dbReference type="NCBI Taxonomy" id="2823693"/>
    <lineage>
        <taxon>Bacteria</taxon>
        <taxon>Pseudomonadati</taxon>
        <taxon>Pseudomonadota</taxon>
        <taxon>Alphaproteobacteria</taxon>
        <taxon>Caulobacterales</taxon>
        <taxon>Caulobacteraceae</taxon>
        <taxon>Phenylobacterium</taxon>
    </lineage>
</organism>
<dbReference type="Proteomes" id="UP000676409">
    <property type="component" value="Chromosome"/>
</dbReference>
<dbReference type="NCBIfam" id="TIGR01134">
    <property type="entry name" value="purF"/>
    <property type="match status" value="1"/>
</dbReference>
<dbReference type="AlphaFoldDB" id="A0A975G4I6"/>
<accession>A0A975G4I6</accession>
<dbReference type="GO" id="GO:0009113">
    <property type="term" value="P:purine nucleobase biosynthetic process"/>
    <property type="evidence" value="ECO:0007669"/>
    <property type="project" value="UniProtKB-UniRule"/>
</dbReference>
<feature type="binding site" evidence="7 10">
    <location>
        <position position="301"/>
    </location>
    <ligand>
        <name>Mg(2+)</name>
        <dbReference type="ChEBI" id="CHEBI:18420"/>
    </ligand>
</feature>
<reference evidence="12" key="1">
    <citation type="submission" date="2021-04" db="EMBL/GenBank/DDBJ databases">
        <title>The complete genome sequence of Caulobacter sp. S6.</title>
        <authorList>
            <person name="Tang Y."/>
            <person name="Ouyang W."/>
            <person name="Liu Q."/>
            <person name="Huang B."/>
            <person name="Guo Z."/>
            <person name="Lei P."/>
        </authorList>
    </citation>
    <scope>NUCLEOTIDE SEQUENCE</scope>
    <source>
        <strain evidence="12">S6</strain>
    </source>
</reference>
<keyword evidence="7 10" id="KW-0479">Metal-binding</keyword>
<dbReference type="CDD" id="cd00715">
    <property type="entry name" value="GPATase_N"/>
    <property type="match status" value="1"/>
</dbReference>
<feature type="binding site" evidence="7 10">
    <location>
        <position position="364"/>
    </location>
    <ligand>
        <name>Mg(2+)</name>
        <dbReference type="ChEBI" id="CHEBI:18420"/>
    </ligand>
</feature>
<gene>
    <name evidence="7" type="primary">purF</name>
    <name evidence="12" type="ORF">KCG34_02785</name>
</gene>
<feature type="domain" description="Glutamine amidotransferase type-2" evidence="11">
    <location>
        <begin position="19"/>
        <end position="238"/>
    </location>
</feature>
<dbReference type="SUPFAM" id="SSF56235">
    <property type="entry name" value="N-terminal nucleophile aminohydrolases (Ntn hydrolases)"/>
    <property type="match status" value="1"/>
</dbReference>
<dbReference type="InterPro" id="IPR000836">
    <property type="entry name" value="PRTase_dom"/>
</dbReference>
<evidence type="ECO:0000256" key="8">
    <source>
        <dbReference type="PIRNR" id="PIRNR000485"/>
    </source>
</evidence>
<evidence type="ECO:0000256" key="10">
    <source>
        <dbReference type="PIRSR" id="PIRSR000485-2"/>
    </source>
</evidence>
<dbReference type="Gene3D" id="3.40.50.2020">
    <property type="match status" value="1"/>
</dbReference>
<dbReference type="GO" id="GO:0000287">
    <property type="term" value="F:magnesium ion binding"/>
    <property type="evidence" value="ECO:0007669"/>
    <property type="project" value="UniProtKB-UniRule"/>
</dbReference>
<keyword evidence="4 7" id="KW-0808">Transferase</keyword>